<feature type="transmembrane region" description="Helical" evidence="1">
    <location>
        <begin position="252"/>
        <end position="279"/>
    </location>
</feature>
<keyword evidence="1" id="KW-1133">Transmembrane helix</keyword>
<name>A0A1Q2ZSH5_ZYGRO</name>
<dbReference type="Proteomes" id="UP000187013">
    <property type="component" value="Unassembled WGS sequence"/>
</dbReference>
<comment type="caution">
    <text evidence="2">The sequence shown here is derived from an EMBL/GenBank/DDBJ whole genome shotgun (WGS) entry which is preliminary data.</text>
</comment>
<feature type="transmembrane region" description="Helical" evidence="1">
    <location>
        <begin position="89"/>
        <end position="109"/>
    </location>
</feature>
<gene>
    <name evidence="2" type="ORF">ZYGR_0A00100</name>
</gene>
<protein>
    <submittedName>
        <fullName evidence="2">Uncharacterized protein</fullName>
    </submittedName>
</protein>
<reference evidence="2 3" key="1">
    <citation type="submission" date="2016-08" db="EMBL/GenBank/DDBJ databases">
        <title>Draft genome sequence of allopolyploid Zygosaccharomyces rouxii.</title>
        <authorList>
            <person name="Watanabe J."/>
            <person name="Uehara K."/>
            <person name="Mogi Y."/>
            <person name="Tsukioka Y."/>
        </authorList>
    </citation>
    <scope>NUCLEOTIDE SEQUENCE [LARGE SCALE GENOMIC DNA]</scope>
    <source>
        <strain evidence="2 3">NBRC 110957</strain>
    </source>
</reference>
<dbReference type="EMBL" id="BDGX01000001">
    <property type="protein sequence ID" value="GAV46421.1"/>
    <property type="molecule type" value="Genomic_DNA"/>
</dbReference>
<organism evidence="2 3">
    <name type="scientific">Zygosaccharomyces rouxii</name>
    <dbReference type="NCBI Taxonomy" id="4956"/>
    <lineage>
        <taxon>Eukaryota</taxon>
        <taxon>Fungi</taxon>
        <taxon>Dikarya</taxon>
        <taxon>Ascomycota</taxon>
        <taxon>Saccharomycotina</taxon>
        <taxon>Saccharomycetes</taxon>
        <taxon>Saccharomycetales</taxon>
        <taxon>Saccharomycetaceae</taxon>
        <taxon>Zygosaccharomyces</taxon>
    </lineage>
</organism>
<dbReference type="AlphaFoldDB" id="A0A1Q2ZSH5"/>
<evidence type="ECO:0000313" key="2">
    <source>
        <dbReference type="EMBL" id="GAV46421.1"/>
    </source>
</evidence>
<feature type="transmembrane region" description="Helical" evidence="1">
    <location>
        <begin position="48"/>
        <end position="69"/>
    </location>
</feature>
<dbReference type="Pfam" id="PF00674">
    <property type="entry name" value="DUP"/>
    <property type="match status" value="1"/>
</dbReference>
<evidence type="ECO:0000313" key="3">
    <source>
        <dbReference type="Proteomes" id="UP000187013"/>
    </source>
</evidence>
<evidence type="ECO:0000256" key="1">
    <source>
        <dbReference type="SAM" id="Phobius"/>
    </source>
</evidence>
<keyword evidence="1" id="KW-0472">Membrane</keyword>
<sequence length="288" mass="33469">MSMISDESEMDLEKCEQICEGEEIELPEDSSGGKLTYFLAPYFFEKTWILGILVSLSGVLLSSVARAGYFGLREFYDDPFKMELLDVFSPLWMIIHYFLFFIMFFAEFIQHRKNFDLETKVLQKLLKEVAEIDLTGDPLAWQRIASRVNCFSEETGNRYSLFSGGGHCMRFFVREIVKPIECQTYDIRCYCEGSTVVNFWKNPSNKALTERALANYNKSVENFGELSHIAEKDGCRDDIFENFCGIIKTSMLYFWAIEYVFSLIMVLAFIISMISYAIFRYPSMVCFL</sequence>
<dbReference type="InterPro" id="IPR001142">
    <property type="entry name" value="DUP/COS"/>
</dbReference>
<proteinExistence type="predicted"/>
<accession>A0A1Q2ZSH5</accession>
<keyword evidence="1" id="KW-0812">Transmembrane</keyword>